<keyword evidence="1" id="KW-0472">Membrane</keyword>
<proteinExistence type="predicted"/>
<feature type="transmembrane region" description="Helical" evidence="1">
    <location>
        <begin position="54"/>
        <end position="74"/>
    </location>
</feature>
<evidence type="ECO:0000313" key="2">
    <source>
        <dbReference type="EMBL" id="SEH03468.1"/>
    </source>
</evidence>
<dbReference type="OrthoDB" id="4559359at2"/>
<name>A0A1H6EZY4_9ACTN</name>
<dbReference type="Proteomes" id="UP000236732">
    <property type="component" value="Unassembled WGS sequence"/>
</dbReference>
<dbReference type="AlphaFoldDB" id="A0A1H6EZY4"/>
<reference evidence="2 3" key="1">
    <citation type="submission" date="2016-10" db="EMBL/GenBank/DDBJ databases">
        <authorList>
            <person name="de Groot N.N."/>
        </authorList>
    </citation>
    <scope>NUCLEOTIDE SEQUENCE [LARGE SCALE GENOMIC DNA]</scope>
    <source>
        <strain evidence="2 3">CGMCC 4.7037</strain>
    </source>
</reference>
<keyword evidence="3" id="KW-1185">Reference proteome</keyword>
<keyword evidence="1" id="KW-1133">Transmembrane helix</keyword>
<dbReference type="RefSeq" id="WP_103964447.1">
    <property type="nucleotide sequence ID" value="NZ_FNVT01000037.1"/>
</dbReference>
<protein>
    <submittedName>
        <fullName evidence="2">Uncharacterized protein</fullName>
    </submittedName>
</protein>
<keyword evidence="1" id="KW-0812">Transmembrane</keyword>
<dbReference type="EMBL" id="FNVT01000037">
    <property type="protein sequence ID" value="SEH03468.1"/>
    <property type="molecule type" value="Genomic_DNA"/>
</dbReference>
<sequence length="147" mass="15874">MSKILYTGAEMSYEEKRAWIYAAVAFVVPAIYAVIVFGRLAGTDVTQISYARPLLIAIGAGFVANMLTTMLIGAPKEARHSDERDAGILRYATQTGYFVLATGVGGAFLLTLAGVAHFWIANALYLAFVLDALVSSIVKIVAYRRGF</sequence>
<evidence type="ECO:0000313" key="3">
    <source>
        <dbReference type="Proteomes" id="UP000236732"/>
    </source>
</evidence>
<organism evidence="2 3">
    <name type="scientific">Nonomuraea solani</name>
    <dbReference type="NCBI Taxonomy" id="1144553"/>
    <lineage>
        <taxon>Bacteria</taxon>
        <taxon>Bacillati</taxon>
        <taxon>Actinomycetota</taxon>
        <taxon>Actinomycetes</taxon>
        <taxon>Streptosporangiales</taxon>
        <taxon>Streptosporangiaceae</taxon>
        <taxon>Nonomuraea</taxon>
    </lineage>
</organism>
<gene>
    <name evidence="2" type="ORF">SAMN05444920_13728</name>
</gene>
<feature type="transmembrane region" description="Helical" evidence="1">
    <location>
        <begin position="20"/>
        <end position="42"/>
    </location>
</feature>
<evidence type="ECO:0000256" key="1">
    <source>
        <dbReference type="SAM" id="Phobius"/>
    </source>
</evidence>
<feature type="transmembrane region" description="Helical" evidence="1">
    <location>
        <begin position="124"/>
        <end position="142"/>
    </location>
</feature>
<feature type="transmembrane region" description="Helical" evidence="1">
    <location>
        <begin position="95"/>
        <end position="118"/>
    </location>
</feature>
<accession>A0A1H6EZY4</accession>